<gene>
    <name evidence="10" type="ORF">HH308_03055</name>
</gene>
<comment type="caution">
    <text evidence="10">The sequence shown here is derived from an EMBL/GenBank/DDBJ whole genome shotgun (WGS) entry which is preliminary data.</text>
</comment>
<feature type="transmembrane region" description="Helical" evidence="8">
    <location>
        <begin position="345"/>
        <end position="363"/>
    </location>
</feature>
<feature type="transmembrane region" description="Helical" evidence="8">
    <location>
        <begin position="59"/>
        <end position="79"/>
    </location>
</feature>
<feature type="transmembrane region" description="Helical" evidence="8">
    <location>
        <begin position="25"/>
        <end position="47"/>
    </location>
</feature>
<evidence type="ECO:0000259" key="9">
    <source>
        <dbReference type="PROSITE" id="PS50850"/>
    </source>
</evidence>
<evidence type="ECO:0000313" key="10">
    <source>
        <dbReference type="EMBL" id="NMO00190.1"/>
    </source>
</evidence>
<evidence type="ECO:0000256" key="6">
    <source>
        <dbReference type="ARBA" id="ARBA00022989"/>
    </source>
</evidence>
<feature type="domain" description="Major facilitator superfamily (MFS) profile" evidence="9">
    <location>
        <begin position="25"/>
        <end position="498"/>
    </location>
</feature>
<evidence type="ECO:0000313" key="11">
    <source>
        <dbReference type="Proteomes" id="UP000550729"/>
    </source>
</evidence>
<dbReference type="InterPro" id="IPR011701">
    <property type="entry name" value="MFS"/>
</dbReference>
<feature type="transmembrane region" description="Helical" evidence="8">
    <location>
        <begin position="210"/>
        <end position="227"/>
    </location>
</feature>
<dbReference type="Gene3D" id="1.20.1250.20">
    <property type="entry name" value="MFS general substrate transporter like domains"/>
    <property type="match status" value="1"/>
</dbReference>
<keyword evidence="4" id="KW-1003">Cell membrane</keyword>
<feature type="transmembrane region" description="Helical" evidence="8">
    <location>
        <begin position="412"/>
        <end position="434"/>
    </location>
</feature>
<keyword evidence="7 8" id="KW-0472">Membrane</keyword>
<protein>
    <submittedName>
        <fullName evidence="10">DHA2 family efflux MFS transporter permease subunit</fullName>
    </submittedName>
</protein>
<dbReference type="InterPro" id="IPR036259">
    <property type="entry name" value="MFS_trans_sf"/>
</dbReference>
<proteinExistence type="inferred from homology"/>
<comment type="subcellular location">
    <subcellularLocation>
        <location evidence="1">Cell membrane</location>
        <topology evidence="1">Multi-pass membrane protein</topology>
    </subcellularLocation>
</comment>
<dbReference type="NCBIfam" id="TIGR00711">
    <property type="entry name" value="efflux_EmrB"/>
    <property type="match status" value="1"/>
</dbReference>
<dbReference type="Pfam" id="PF07690">
    <property type="entry name" value="MFS_1"/>
    <property type="match status" value="1"/>
</dbReference>
<dbReference type="PANTHER" id="PTHR42718:SF9">
    <property type="entry name" value="MAJOR FACILITATOR SUPERFAMILY MULTIDRUG TRANSPORTER MFSC"/>
    <property type="match status" value="1"/>
</dbReference>
<evidence type="ECO:0000256" key="2">
    <source>
        <dbReference type="ARBA" id="ARBA00008537"/>
    </source>
</evidence>
<keyword evidence="11" id="KW-1185">Reference proteome</keyword>
<dbReference type="EMBL" id="JABBNB010000002">
    <property type="protein sequence ID" value="NMO00190.1"/>
    <property type="molecule type" value="Genomic_DNA"/>
</dbReference>
<dbReference type="AlphaFoldDB" id="A0A848KPE8"/>
<keyword evidence="6 8" id="KW-1133">Transmembrane helix</keyword>
<evidence type="ECO:0000256" key="4">
    <source>
        <dbReference type="ARBA" id="ARBA00022475"/>
    </source>
</evidence>
<feature type="transmembrane region" description="Helical" evidence="8">
    <location>
        <begin position="474"/>
        <end position="494"/>
    </location>
</feature>
<dbReference type="PROSITE" id="PS50850">
    <property type="entry name" value="MFS"/>
    <property type="match status" value="1"/>
</dbReference>
<dbReference type="SUPFAM" id="SSF103473">
    <property type="entry name" value="MFS general substrate transporter"/>
    <property type="match status" value="1"/>
</dbReference>
<feature type="transmembrane region" description="Helical" evidence="8">
    <location>
        <begin position="369"/>
        <end position="391"/>
    </location>
</feature>
<organism evidence="10 11">
    <name type="scientific">Gordonia asplenii</name>
    <dbReference type="NCBI Taxonomy" id="2725283"/>
    <lineage>
        <taxon>Bacteria</taxon>
        <taxon>Bacillati</taxon>
        <taxon>Actinomycetota</taxon>
        <taxon>Actinomycetes</taxon>
        <taxon>Mycobacteriales</taxon>
        <taxon>Gordoniaceae</taxon>
        <taxon>Gordonia</taxon>
    </lineage>
</organism>
<evidence type="ECO:0000256" key="7">
    <source>
        <dbReference type="ARBA" id="ARBA00023136"/>
    </source>
</evidence>
<dbReference type="InterPro" id="IPR020846">
    <property type="entry name" value="MFS_dom"/>
</dbReference>
<dbReference type="PRINTS" id="PR01036">
    <property type="entry name" value="TCRTETB"/>
</dbReference>
<accession>A0A848KPE8</accession>
<dbReference type="PANTHER" id="PTHR42718">
    <property type="entry name" value="MAJOR FACILITATOR SUPERFAMILY MULTIDRUG TRANSPORTER MFSC"/>
    <property type="match status" value="1"/>
</dbReference>
<keyword evidence="5 8" id="KW-0812">Transmembrane</keyword>
<evidence type="ECO:0000256" key="3">
    <source>
        <dbReference type="ARBA" id="ARBA00022448"/>
    </source>
</evidence>
<dbReference type="Gene3D" id="1.20.1720.10">
    <property type="entry name" value="Multidrug resistance protein D"/>
    <property type="match status" value="1"/>
</dbReference>
<name>A0A848KPE8_9ACTN</name>
<dbReference type="Proteomes" id="UP000550729">
    <property type="component" value="Unassembled WGS sequence"/>
</dbReference>
<evidence type="ECO:0000256" key="8">
    <source>
        <dbReference type="SAM" id="Phobius"/>
    </source>
</evidence>
<feature type="transmembrane region" description="Helical" evidence="8">
    <location>
        <begin position="91"/>
        <end position="110"/>
    </location>
</feature>
<dbReference type="InterPro" id="IPR004638">
    <property type="entry name" value="EmrB-like"/>
</dbReference>
<feature type="transmembrane region" description="Helical" evidence="8">
    <location>
        <begin position="116"/>
        <end position="137"/>
    </location>
</feature>
<feature type="transmembrane region" description="Helical" evidence="8">
    <location>
        <begin position="279"/>
        <end position="300"/>
    </location>
</feature>
<sequence>MTSSSSPQPDATSEPAGLDARVLKIAGVVIVGAIMSILDITVVNVAIPTFVDEFSTSLTFAAWSMTGYTLALATVIPLTGWAADRFGTKRLYMLALVLFVIGSVLCSTAWNIQSLIGFRIIQGLGGGMLMPLGMTIMTQAAGPDRVGRVMAIMGVPMLLGPIGGPILGGWLIEDFSWHWIFLINVPIGVIALTLAAIVFDADSPSPTQSFDFVGMLLASPGLALFLYGVSSIPGEGKVLAVKVLVPGIIGLVLLAGFVYHALRTEHPLIDLRLFKNRDLTFAVLTMLFFAMAFFGAALLLPTYLQQVRGESTLAAGLLIAPQGLGAMLTMPVAGRLVDKIGPGRIVLTGLVVICVGLAFFTQISATTPLWHAEIALFIMGLGMGATMMPTMTAAMQTLTHEQVARGSTLMNIINQTGSSIGTATISVVLTTLLARQALAGPAIGATMKPELAEKMHIPPEVIQKGLDQASTAFAHTWTVSLCLVIVTLVPAFFLPRRRPQQMADLGSAMAH</sequence>
<dbReference type="GO" id="GO:0022857">
    <property type="term" value="F:transmembrane transporter activity"/>
    <property type="evidence" value="ECO:0007669"/>
    <property type="project" value="InterPro"/>
</dbReference>
<feature type="transmembrane region" description="Helical" evidence="8">
    <location>
        <begin position="239"/>
        <end position="259"/>
    </location>
</feature>
<comment type="similarity">
    <text evidence="2">Belongs to the major facilitator superfamily. EmrB family.</text>
</comment>
<feature type="transmembrane region" description="Helical" evidence="8">
    <location>
        <begin position="149"/>
        <end position="172"/>
    </location>
</feature>
<dbReference type="CDD" id="cd17503">
    <property type="entry name" value="MFS_LmrB_MDR_like"/>
    <property type="match status" value="1"/>
</dbReference>
<evidence type="ECO:0000256" key="1">
    <source>
        <dbReference type="ARBA" id="ARBA00004651"/>
    </source>
</evidence>
<feature type="transmembrane region" description="Helical" evidence="8">
    <location>
        <begin position="178"/>
        <end position="198"/>
    </location>
</feature>
<reference evidence="10 11" key="1">
    <citation type="submission" date="2020-04" db="EMBL/GenBank/DDBJ databases">
        <title>Gordonia sp. nov. TBRC 11910.</title>
        <authorList>
            <person name="Suriyachadkun C."/>
        </authorList>
    </citation>
    <scope>NUCLEOTIDE SEQUENCE [LARGE SCALE GENOMIC DNA]</scope>
    <source>
        <strain evidence="10 11">TBRC 11910</strain>
    </source>
</reference>
<dbReference type="RefSeq" id="WP_170192698.1">
    <property type="nucleotide sequence ID" value="NZ_JABBNB010000002.1"/>
</dbReference>
<evidence type="ECO:0000256" key="5">
    <source>
        <dbReference type="ARBA" id="ARBA00022692"/>
    </source>
</evidence>
<keyword evidence="3" id="KW-0813">Transport</keyword>
<dbReference type="GO" id="GO:0005886">
    <property type="term" value="C:plasma membrane"/>
    <property type="evidence" value="ECO:0007669"/>
    <property type="project" value="UniProtKB-SubCell"/>
</dbReference>